<sequence length="403" mass="46183">MAFLLSSQNVSQYLLDMNLCTQQDLESIQIETLPPAKNFNLLIKLPNERKFLVKQECHAFNGRVANELINEWKFYQLQQHLDIFNSLKPSVIPVVNFDEANSIIIYEYLDKYSDLIKVYHQEKVFPSAIAASVGKILATLHRTTFNQPDCQDFLAKFSEEKIHFEFSNPAKNLEKGISRISPEIFGMVPPECLKFFILYQRYNSLAEAVTELKDAWHPCCLTHNDLKLNNILIDRDGERQLRLPKASLSEELDAGMMRLIDWERCAWGDPAFDLGTIIASYLQIWLSSLVVASSIQIEESLRLAETPLELLQSSILALTKAYLRNFPMILEYRPDFLKRVIQFAGLGLIHQIESIMQYQKLFGNTGICMLQVAKTLLCRPEESIYTVFGTVESDLTSPKPVAF</sequence>
<dbReference type="RefSeq" id="WP_015216083.1">
    <property type="nucleotide sequence ID" value="NC_019771.1"/>
</dbReference>
<dbReference type="InterPro" id="IPR051678">
    <property type="entry name" value="AGP_Transferase"/>
</dbReference>
<evidence type="ECO:0000313" key="2">
    <source>
        <dbReference type="Proteomes" id="UP000010474"/>
    </source>
</evidence>
<dbReference type="KEGG" id="acy:Anacy_4097"/>
<dbReference type="AlphaFoldDB" id="K9ZMB1"/>
<dbReference type="InterPro" id="IPR011009">
    <property type="entry name" value="Kinase-like_dom_sf"/>
</dbReference>
<dbReference type="Gene3D" id="3.90.1200.10">
    <property type="match status" value="1"/>
</dbReference>
<reference evidence="2" key="1">
    <citation type="journal article" date="2013" name="Proc. Natl. Acad. Sci. U.S.A.">
        <title>Improving the coverage of the cyanobacterial phylum using diversity-driven genome sequencing.</title>
        <authorList>
            <person name="Shih P.M."/>
            <person name="Wu D."/>
            <person name="Latifi A."/>
            <person name="Axen S.D."/>
            <person name="Fewer D.P."/>
            <person name="Talla E."/>
            <person name="Calteau A."/>
            <person name="Cai F."/>
            <person name="Tandeau de Marsac N."/>
            <person name="Rippka R."/>
            <person name="Herdman M."/>
            <person name="Sivonen K."/>
            <person name="Coursin T."/>
            <person name="Laurent T."/>
            <person name="Goodwin L."/>
            <person name="Nolan M."/>
            <person name="Davenport K.W."/>
            <person name="Han C.S."/>
            <person name="Rubin E.M."/>
            <person name="Eisen J.A."/>
            <person name="Woyke T."/>
            <person name="Gugger M."/>
            <person name="Kerfeld C.A."/>
        </authorList>
    </citation>
    <scope>NUCLEOTIDE SEQUENCE [LARGE SCALE GENOMIC DNA]</scope>
    <source>
        <strain evidence="2">ATCC 27899 / PCC 7122</strain>
    </source>
</reference>
<dbReference type="HOGENOM" id="CLU_703649_0_0_3"/>
<keyword evidence="2" id="KW-1185">Reference proteome</keyword>
<gene>
    <name evidence="1" type="ordered locus">Anacy_4097</name>
</gene>
<dbReference type="EMBL" id="CP003659">
    <property type="protein sequence ID" value="AFZ59465.1"/>
    <property type="molecule type" value="Genomic_DNA"/>
</dbReference>
<dbReference type="PANTHER" id="PTHR21310">
    <property type="entry name" value="AMINOGLYCOSIDE PHOSPHOTRANSFERASE-RELATED-RELATED"/>
    <property type="match status" value="1"/>
</dbReference>
<evidence type="ECO:0000313" key="1">
    <source>
        <dbReference type="EMBL" id="AFZ59465.1"/>
    </source>
</evidence>
<dbReference type="Proteomes" id="UP000010474">
    <property type="component" value="Chromosome"/>
</dbReference>
<proteinExistence type="predicted"/>
<dbReference type="PATRIC" id="fig|272123.3.peg.4445"/>
<organism evidence="1 2">
    <name type="scientific">Anabaena cylindrica (strain ATCC 27899 / PCC 7122)</name>
    <dbReference type="NCBI Taxonomy" id="272123"/>
    <lineage>
        <taxon>Bacteria</taxon>
        <taxon>Bacillati</taxon>
        <taxon>Cyanobacteriota</taxon>
        <taxon>Cyanophyceae</taxon>
        <taxon>Nostocales</taxon>
        <taxon>Nostocaceae</taxon>
        <taxon>Anabaena</taxon>
    </lineage>
</organism>
<dbReference type="STRING" id="272123.Anacy_4097"/>
<dbReference type="eggNOG" id="COG0510">
    <property type="taxonomic scope" value="Bacteria"/>
</dbReference>
<dbReference type="SUPFAM" id="SSF56112">
    <property type="entry name" value="Protein kinase-like (PK-like)"/>
    <property type="match status" value="1"/>
</dbReference>
<dbReference type="OrthoDB" id="3806873at2"/>
<protein>
    <submittedName>
        <fullName evidence="1">Aminoglycoside phosphotransferase</fullName>
    </submittedName>
</protein>
<name>K9ZMB1_ANACC</name>
<accession>K9ZMB1</accession>